<accession>A0A4Y5TXB4</accession>
<dbReference type="Gene3D" id="3.60.20.10">
    <property type="entry name" value="Glutamine Phosphoribosylpyrophosphate, subunit 1, domain 1"/>
    <property type="match status" value="1"/>
</dbReference>
<dbReference type="EMBL" id="MK804893">
    <property type="protein sequence ID" value="QDB74050.1"/>
    <property type="molecule type" value="Genomic_DNA"/>
</dbReference>
<reference evidence="1 2" key="1">
    <citation type="submission" date="2019-04" db="EMBL/GenBank/DDBJ databases">
        <title>Nine Novel Phages from a Plateau Lake in Southwest China Provide Insights into Aeromonas Phage Diversity.</title>
        <authorList>
            <person name="Xiao W."/>
            <person name="Bai M."/>
            <person name="Wang Y."/>
            <person name="Cui X."/>
        </authorList>
    </citation>
    <scope>NUCLEOTIDE SEQUENCE [LARGE SCALE GENOMIC DNA]</scope>
</reference>
<dbReference type="InterPro" id="IPR029055">
    <property type="entry name" value="Ntn_hydrolases_N"/>
</dbReference>
<evidence type="ECO:0000313" key="2">
    <source>
        <dbReference type="Proteomes" id="UP000316128"/>
    </source>
</evidence>
<sequence>MTTIIIDEKTKAIYADSQTTTTETASNSSIIFPKNEFKVITLQPDAEKVFYISKEVGWITATGCVKMLNECVQLSARNNEFTLPDISKGYNDVKIINVNYGIGSKIDVMVYQPKTKKIYCLFEKHYWKDSWTRLGTDSILFYGSGSLYAEGAYRACNDPVQSIIAASKCDLYTNANVKVHKLED</sequence>
<keyword evidence="2" id="KW-1185">Reference proteome</keyword>
<gene>
    <name evidence="1" type="ORF">2L372D_136</name>
</gene>
<organism evidence="1 2">
    <name type="scientific">Aeromonas phage 2L372D</name>
    <dbReference type="NCBI Taxonomy" id="2588097"/>
    <lineage>
        <taxon>Viruses</taxon>
        <taxon>Duplodnaviria</taxon>
        <taxon>Heunggongvirae</taxon>
        <taxon>Uroviricota</taxon>
        <taxon>Caudoviricetes</taxon>
        <taxon>Plateaulakevirus</taxon>
        <taxon>Plateaulakevirus pv2L372D</taxon>
    </lineage>
</organism>
<name>A0A4Y5TXB4_9CAUD</name>
<proteinExistence type="predicted"/>
<protein>
    <submittedName>
        <fullName evidence="1">Uncharacterized protein</fullName>
    </submittedName>
</protein>
<dbReference type="Proteomes" id="UP000316128">
    <property type="component" value="Segment"/>
</dbReference>
<evidence type="ECO:0000313" key="1">
    <source>
        <dbReference type="EMBL" id="QDB74050.1"/>
    </source>
</evidence>